<dbReference type="KEGG" id="sfk:KY5_7960"/>
<dbReference type="Gene3D" id="1.10.10.60">
    <property type="entry name" value="Homeodomain-like"/>
    <property type="match status" value="1"/>
</dbReference>
<dbReference type="AlphaFoldDB" id="A0A291QN36"/>
<dbReference type="Pfam" id="PF02909">
    <property type="entry name" value="TetR_C_1"/>
    <property type="match status" value="1"/>
</dbReference>
<reference evidence="6 7" key="1">
    <citation type="submission" date="2017-08" db="EMBL/GenBank/DDBJ databases">
        <title>Complete Genome Sequence of Streptomyces formicae KY5, the formicamycin producer.</title>
        <authorList>
            <person name="Holmes N.A."/>
            <person name="Devine R."/>
            <person name="Qin Z."/>
            <person name="Seipke R.F."/>
            <person name="Wilkinson B."/>
            <person name="Hutchings M.I."/>
        </authorList>
    </citation>
    <scope>NUCLEOTIDE SEQUENCE [LARGE SCALE GENOMIC DNA]</scope>
    <source>
        <strain evidence="6 7">KY5</strain>
    </source>
</reference>
<dbReference type="SUPFAM" id="SSF48498">
    <property type="entry name" value="Tetracyclin repressor-like, C-terminal domain"/>
    <property type="match status" value="1"/>
</dbReference>
<dbReference type="GO" id="GO:0000976">
    <property type="term" value="F:transcription cis-regulatory region binding"/>
    <property type="evidence" value="ECO:0007669"/>
    <property type="project" value="TreeGrafter"/>
</dbReference>
<feature type="DNA-binding region" description="H-T-H motif" evidence="4">
    <location>
        <begin position="40"/>
        <end position="59"/>
    </location>
</feature>
<dbReference type="InterPro" id="IPR004111">
    <property type="entry name" value="Repressor_TetR_C"/>
</dbReference>
<evidence type="ECO:0000313" key="7">
    <source>
        <dbReference type="Proteomes" id="UP000221011"/>
    </source>
</evidence>
<dbReference type="PROSITE" id="PS50977">
    <property type="entry name" value="HTH_TETR_2"/>
    <property type="match status" value="1"/>
</dbReference>
<keyword evidence="3" id="KW-0804">Transcription</keyword>
<keyword evidence="7" id="KW-1185">Reference proteome</keyword>
<evidence type="ECO:0000256" key="2">
    <source>
        <dbReference type="ARBA" id="ARBA00023125"/>
    </source>
</evidence>
<dbReference type="Pfam" id="PF00440">
    <property type="entry name" value="TetR_N"/>
    <property type="match status" value="1"/>
</dbReference>
<dbReference type="InterPro" id="IPR009057">
    <property type="entry name" value="Homeodomain-like_sf"/>
</dbReference>
<feature type="domain" description="HTH tetR-type" evidence="5">
    <location>
        <begin position="17"/>
        <end position="77"/>
    </location>
</feature>
<name>A0A291QN36_9ACTN</name>
<evidence type="ECO:0000256" key="4">
    <source>
        <dbReference type="PROSITE-ProRule" id="PRU00335"/>
    </source>
</evidence>
<gene>
    <name evidence="6" type="ORF">KY5_7960</name>
</gene>
<dbReference type="PANTHER" id="PTHR30055">
    <property type="entry name" value="HTH-TYPE TRANSCRIPTIONAL REGULATOR RUTR"/>
    <property type="match status" value="1"/>
</dbReference>
<evidence type="ECO:0000313" key="6">
    <source>
        <dbReference type="EMBL" id="ATL32978.1"/>
    </source>
</evidence>
<dbReference type="InterPro" id="IPR036271">
    <property type="entry name" value="Tet_transcr_reg_TetR-rel_C_sf"/>
</dbReference>
<evidence type="ECO:0000256" key="1">
    <source>
        <dbReference type="ARBA" id="ARBA00023015"/>
    </source>
</evidence>
<sequence length="240" mass="26079">MNYVQVPAYGEVMPRDALTRDQIVRTAVDLLDADGLEGLNMRALGKRLDSAATAVYWHVKNKDNLVLLATDRVWSELALPDLEAVDWRGAAVAMATDLYGMFTRHPWLVQALAAHVVYGDGKARHDDHFLAIFETAGFTPDQADRATGAVFTYVLGNAAGAAATASLARKLERADDSTTAEEQLQDVMSKAQEVARHYPRLCARLDSTAATAYASAPDDTFAFGLDALLDGLGRRLAERP</sequence>
<dbReference type="GO" id="GO:0045892">
    <property type="term" value="P:negative regulation of DNA-templated transcription"/>
    <property type="evidence" value="ECO:0007669"/>
    <property type="project" value="InterPro"/>
</dbReference>
<dbReference type="GO" id="GO:0003700">
    <property type="term" value="F:DNA-binding transcription factor activity"/>
    <property type="evidence" value="ECO:0007669"/>
    <property type="project" value="TreeGrafter"/>
</dbReference>
<dbReference type="SUPFAM" id="SSF46689">
    <property type="entry name" value="Homeodomain-like"/>
    <property type="match status" value="1"/>
</dbReference>
<keyword evidence="2 4" id="KW-0238">DNA-binding</keyword>
<keyword evidence="1" id="KW-0805">Transcription regulation</keyword>
<dbReference type="Proteomes" id="UP000221011">
    <property type="component" value="Chromosome"/>
</dbReference>
<proteinExistence type="predicted"/>
<evidence type="ECO:0000259" key="5">
    <source>
        <dbReference type="PROSITE" id="PS50977"/>
    </source>
</evidence>
<dbReference type="EMBL" id="CP022685">
    <property type="protein sequence ID" value="ATL32978.1"/>
    <property type="molecule type" value="Genomic_DNA"/>
</dbReference>
<organism evidence="6 7">
    <name type="scientific">Streptomyces formicae</name>
    <dbReference type="NCBI Taxonomy" id="1616117"/>
    <lineage>
        <taxon>Bacteria</taxon>
        <taxon>Bacillati</taxon>
        <taxon>Actinomycetota</taxon>
        <taxon>Actinomycetes</taxon>
        <taxon>Kitasatosporales</taxon>
        <taxon>Streptomycetaceae</taxon>
        <taxon>Streptomyces</taxon>
    </lineage>
</organism>
<accession>A0A291QN36</accession>
<dbReference type="Gene3D" id="1.10.357.10">
    <property type="entry name" value="Tetracycline Repressor, domain 2"/>
    <property type="match status" value="1"/>
</dbReference>
<dbReference type="InterPro" id="IPR001647">
    <property type="entry name" value="HTH_TetR"/>
</dbReference>
<dbReference type="PANTHER" id="PTHR30055:SF151">
    <property type="entry name" value="TRANSCRIPTIONAL REGULATORY PROTEIN"/>
    <property type="match status" value="1"/>
</dbReference>
<dbReference type="InterPro" id="IPR050109">
    <property type="entry name" value="HTH-type_TetR-like_transc_reg"/>
</dbReference>
<evidence type="ECO:0000256" key="3">
    <source>
        <dbReference type="ARBA" id="ARBA00023163"/>
    </source>
</evidence>
<protein>
    <submittedName>
        <fullName evidence="6">Transcriptional regulator, TetR family</fullName>
    </submittedName>
</protein>